<accession>A0A402AXH5</accession>
<protein>
    <submittedName>
        <fullName evidence="1">Uncharacterized protein</fullName>
    </submittedName>
</protein>
<evidence type="ECO:0000313" key="1">
    <source>
        <dbReference type="EMBL" id="GCE23763.1"/>
    </source>
</evidence>
<proteinExistence type="predicted"/>
<dbReference type="Gene3D" id="3.40.190.10">
    <property type="entry name" value="Periplasmic binding protein-like II"/>
    <property type="match status" value="1"/>
</dbReference>
<dbReference type="AlphaFoldDB" id="A0A402AXH5"/>
<dbReference type="Proteomes" id="UP000287188">
    <property type="component" value="Unassembled WGS sequence"/>
</dbReference>
<dbReference type="SUPFAM" id="SSF53850">
    <property type="entry name" value="Periplasmic binding protein-like II"/>
    <property type="match status" value="1"/>
</dbReference>
<keyword evidence="2" id="KW-1185">Reference proteome</keyword>
<evidence type="ECO:0000313" key="2">
    <source>
        <dbReference type="Proteomes" id="UP000287188"/>
    </source>
</evidence>
<name>A0A402AXH5_9CHLR</name>
<organism evidence="1 2">
    <name type="scientific">Dictyobacter kobayashii</name>
    <dbReference type="NCBI Taxonomy" id="2014872"/>
    <lineage>
        <taxon>Bacteria</taxon>
        <taxon>Bacillati</taxon>
        <taxon>Chloroflexota</taxon>
        <taxon>Ktedonobacteria</taxon>
        <taxon>Ktedonobacterales</taxon>
        <taxon>Dictyobacteraceae</taxon>
        <taxon>Dictyobacter</taxon>
    </lineage>
</organism>
<gene>
    <name evidence="1" type="ORF">KDK_75630</name>
</gene>
<comment type="caution">
    <text evidence="1">The sequence shown here is derived from an EMBL/GenBank/DDBJ whole genome shotgun (WGS) entry which is preliminary data.</text>
</comment>
<reference evidence="2" key="1">
    <citation type="submission" date="2018-12" db="EMBL/GenBank/DDBJ databases">
        <title>Tengunoibacter tsumagoiensis gen. nov., sp. nov., Dictyobacter kobayashii sp. nov., D. alpinus sp. nov., and D. joshuensis sp. nov. and description of Dictyobacteraceae fam. nov. within the order Ktedonobacterales isolated from Tengu-no-mugimeshi.</title>
        <authorList>
            <person name="Wang C.M."/>
            <person name="Zheng Y."/>
            <person name="Sakai Y."/>
            <person name="Toyoda A."/>
            <person name="Minakuchi Y."/>
            <person name="Abe K."/>
            <person name="Yokota A."/>
            <person name="Yabe S."/>
        </authorList>
    </citation>
    <scope>NUCLEOTIDE SEQUENCE [LARGE SCALE GENOMIC DNA]</scope>
    <source>
        <strain evidence="2">Uno11</strain>
    </source>
</reference>
<dbReference type="EMBL" id="BIFS01000002">
    <property type="protein sequence ID" value="GCE23763.1"/>
    <property type="molecule type" value="Genomic_DNA"/>
</dbReference>
<sequence length="98" mass="10845">MSAQNQVTAYQDTGLYPSAIASLHSPQLLQPEPFFGGQVTTEIFSQVAAHIQPTPNSPDTDVVQNVLQRELTLIEMQNADPESAWETAQLQIQRELSH</sequence>